<dbReference type="Gene3D" id="2.70.98.70">
    <property type="match status" value="1"/>
</dbReference>
<dbReference type="InterPro" id="IPR008929">
    <property type="entry name" value="Chondroitin_lyas"/>
</dbReference>
<dbReference type="Pfam" id="PF16889">
    <property type="entry name" value="Hepar_II_III_N"/>
    <property type="match status" value="1"/>
</dbReference>
<reference evidence="7" key="1">
    <citation type="journal article" date="2023" name="Nat. Microbiol.">
        <title>Enrichment and characterization of a nitric oxide-reducing microbial community in a continuous bioreactor.</title>
        <authorList>
            <person name="Garrido-Amador P."/>
            <person name="Stortenbeker N."/>
            <person name="Wessels H.J.C.T."/>
            <person name="Speth D.R."/>
            <person name="Garcia-Heredia I."/>
            <person name="Kartal B."/>
        </authorList>
    </citation>
    <scope>NUCLEOTIDE SEQUENCE</scope>
    <source>
        <strain evidence="7">MAG1</strain>
    </source>
</reference>
<feature type="domain" description="Heparin-sulfate lyase N-terminal" evidence="6">
    <location>
        <begin position="115"/>
        <end position="349"/>
    </location>
</feature>
<dbReference type="GO" id="GO:0042597">
    <property type="term" value="C:periplasmic space"/>
    <property type="evidence" value="ECO:0007669"/>
    <property type="project" value="UniProtKB-SubCell"/>
</dbReference>
<evidence type="ECO:0000256" key="2">
    <source>
        <dbReference type="ARBA" id="ARBA00022729"/>
    </source>
</evidence>
<proteinExistence type="predicted"/>
<keyword evidence="2" id="KW-0732">Signal</keyword>
<dbReference type="EMBL" id="CP107246">
    <property type="protein sequence ID" value="WIM06127.1"/>
    <property type="molecule type" value="Genomic_DNA"/>
</dbReference>
<comment type="subcellular location">
    <subcellularLocation>
        <location evidence="1">Periplasm</location>
    </subcellularLocation>
</comment>
<dbReference type="SUPFAM" id="SSF48230">
    <property type="entry name" value="Chondroitin AC/alginate lyase"/>
    <property type="match status" value="1"/>
</dbReference>
<evidence type="ECO:0000259" key="5">
    <source>
        <dbReference type="Pfam" id="PF07940"/>
    </source>
</evidence>
<organism evidence="7">
    <name type="scientific">Candidatus Nitricoxidivorans perseverans</name>
    <dbReference type="NCBI Taxonomy" id="2975601"/>
    <lineage>
        <taxon>Bacteria</taxon>
        <taxon>Pseudomonadati</taxon>
        <taxon>Pseudomonadota</taxon>
        <taxon>Betaproteobacteria</taxon>
        <taxon>Nitrosomonadales</taxon>
        <taxon>Sterolibacteriaceae</taxon>
        <taxon>Candidatus Nitricoxidivorans</taxon>
    </lineage>
</organism>
<gene>
    <name evidence="7" type="ORF">OHM77_02195</name>
</gene>
<feature type="domain" description="Heparinase II/III-like C-terminal" evidence="5">
    <location>
        <begin position="414"/>
        <end position="648"/>
    </location>
</feature>
<dbReference type="PANTHER" id="PTHR39210:SF1">
    <property type="entry name" value="HEPARIN-SULFATE LYASE"/>
    <property type="match status" value="1"/>
</dbReference>
<dbReference type="GO" id="GO:0016829">
    <property type="term" value="F:lyase activity"/>
    <property type="evidence" value="ECO:0007669"/>
    <property type="project" value="UniProtKB-KW"/>
</dbReference>
<evidence type="ECO:0000259" key="6">
    <source>
        <dbReference type="Pfam" id="PF16889"/>
    </source>
</evidence>
<keyword evidence="3" id="KW-0574">Periplasm</keyword>
<evidence type="ECO:0000313" key="7">
    <source>
        <dbReference type="EMBL" id="WIM06127.1"/>
    </source>
</evidence>
<dbReference type="AlphaFoldDB" id="A0AA49FLE3"/>
<dbReference type="Pfam" id="PF07940">
    <property type="entry name" value="Hepar_II_III_C"/>
    <property type="match status" value="1"/>
</dbReference>
<evidence type="ECO:0000256" key="1">
    <source>
        <dbReference type="ARBA" id="ARBA00004418"/>
    </source>
</evidence>
<dbReference type="InterPro" id="IPR012480">
    <property type="entry name" value="Hepar_II_III_C"/>
</dbReference>
<dbReference type="PANTHER" id="PTHR39210">
    <property type="entry name" value="HEPARIN-SULFATE LYASE"/>
    <property type="match status" value="1"/>
</dbReference>
<accession>A0AA49FLE3</accession>
<protein>
    <submittedName>
        <fullName evidence="7">Heparinase II/III family protein</fullName>
    </submittedName>
</protein>
<evidence type="ECO:0000256" key="3">
    <source>
        <dbReference type="ARBA" id="ARBA00022764"/>
    </source>
</evidence>
<sequence length="673" mass="75712">MKLKQINWLARRLSRVYPAEIPYRVAGAATAVLRRLGLGGADKVPRMNWDSYTESPWVAVPQETHAADVLGVADDILLDKLDVFGRPVAFVDGCPRWNVDPASGIELPMTFGPFIDFRHLAQGVDIKFLWELNRHLWLVPLAQAFVLTSEEKYLHKLDRLLHSWLDECPYPLGANWSSPVEHGIRLINWSIVWHLIGGRQSRLFAGDRGEQLLGKWLKSIYQHIHFARDNYSFFSSADNHLIGEAAGVYVGAKTWNLWPMAAPWAQEARHLLETEISKQFSEDGVNREQATCYHKFSLEFLLAAGLCGRACGDDFSAAYWRRMEMAVGFIAAIANCQWQVPGIGDADDGKVFCLDQRPGFNPYRSIVASGALLFDRSDYFGKAEVADNQTNWLIPGARERWREASGQDWRETLPRSFTQGGYVVTGSHLHSMNELRVVMDVGPLGYNRVAGHGHADALSVVLGYGGQDFLVDPGTYCYNSAPELRHYFRGTTAHNTATIDNLDQSIYGGSFLWLRDVATTVHRISDDGNRFVMEASHDGYLRLADPVRHFRRLTVDRSLLEVLVEDWLDCAKPHECCLHWHFSPECRVEKTGEGWLAQRETGSLHVHPARNLSVAEVVTGRSAPPLGWYSGRFYEYKPTSTLVFKATLAPAEVIATRFVLTPIAACATERHDS</sequence>
<dbReference type="Proteomes" id="UP001234916">
    <property type="component" value="Chromosome"/>
</dbReference>
<dbReference type="Gene3D" id="1.50.10.100">
    <property type="entry name" value="Chondroitin AC/alginate lyase"/>
    <property type="match status" value="1"/>
</dbReference>
<keyword evidence="4" id="KW-0456">Lyase</keyword>
<dbReference type="KEGG" id="npv:OHM77_02195"/>
<evidence type="ECO:0000256" key="4">
    <source>
        <dbReference type="ARBA" id="ARBA00023239"/>
    </source>
</evidence>
<name>A0AA49FLE3_9PROT</name>
<dbReference type="InterPro" id="IPR031680">
    <property type="entry name" value="Hepar_II_III_N"/>
</dbReference>